<protein>
    <submittedName>
        <fullName evidence="6">U1 zinc finger domain-containing protein</fullName>
    </submittedName>
</protein>
<feature type="compositionally biased region" description="Polar residues" evidence="4">
    <location>
        <begin position="94"/>
        <end position="103"/>
    </location>
</feature>
<reference evidence="7" key="1">
    <citation type="journal article" date="2009" name="Genome Res.">
        <title>Comparative genomic analyses of the human fungal pathogens Coccidioides and their relatives.</title>
        <authorList>
            <person name="Sharpton T.J."/>
            <person name="Stajich J.E."/>
            <person name="Rounsley S.D."/>
            <person name="Gardner M.J."/>
            <person name="Wortman J.R."/>
            <person name="Jordar V.S."/>
            <person name="Maiti R."/>
            <person name="Kodira C.D."/>
            <person name="Neafsey D.E."/>
            <person name="Zeng Q."/>
            <person name="Hung C.-Y."/>
            <person name="McMahan C."/>
            <person name="Muszewska A."/>
            <person name="Grynberg M."/>
            <person name="Mandel M.A."/>
            <person name="Kellner E.M."/>
            <person name="Barker B.M."/>
            <person name="Galgiani J.N."/>
            <person name="Orbach M.J."/>
            <person name="Kirkland T.N."/>
            <person name="Cole G.T."/>
            <person name="Henn M.R."/>
            <person name="Birren B.W."/>
            <person name="Taylor J.W."/>
        </authorList>
    </citation>
    <scope>NUCLEOTIDE SEQUENCE [LARGE SCALE GENOMIC DNA]</scope>
    <source>
        <strain evidence="7">RS</strain>
    </source>
</reference>
<dbReference type="GeneID" id="4567266"/>
<dbReference type="OrthoDB" id="191651at2759"/>
<feature type="compositionally biased region" description="Basic residues" evidence="4">
    <location>
        <begin position="292"/>
        <end position="302"/>
    </location>
</feature>
<keyword evidence="1" id="KW-0479">Metal-binding</keyword>
<dbReference type="InterPro" id="IPR003604">
    <property type="entry name" value="Matrin/U1-like-C_Znf_C2H2"/>
</dbReference>
<feature type="region of interest" description="Disordered" evidence="4">
    <location>
        <begin position="29"/>
        <end position="108"/>
    </location>
</feature>
<dbReference type="InterPro" id="IPR040023">
    <property type="entry name" value="WBP4"/>
</dbReference>
<feature type="region of interest" description="Disordered" evidence="4">
    <location>
        <begin position="141"/>
        <end position="302"/>
    </location>
</feature>
<dbReference type="GO" id="GO:0000398">
    <property type="term" value="P:mRNA splicing, via spliceosome"/>
    <property type="evidence" value="ECO:0007669"/>
    <property type="project" value="InterPro"/>
</dbReference>
<feature type="compositionally biased region" description="Acidic residues" evidence="4">
    <location>
        <begin position="166"/>
        <end position="177"/>
    </location>
</feature>
<dbReference type="KEGG" id="cim:CIMG_01607"/>
<evidence type="ECO:0000256" key="1">
    <source>
        <dbReference type="ARBA" id="ARBA00022723"/>
    </source>
</evidence>
<name>A0A0E1S544_COCIM</name>
<feature type="compositionally biased region" description="Basic and acidic residues" evidence="4">
    <location>
        <begin position="246"/>
        <end position="267"/>
    </location>
</feature>
<feature type="domain" description="U1-type" evidence="5">
    <location>
        <begin position="8"/>
        <end position="43"/>
    </location>
</feature>
<dbReference type="VEuPathDB" id="FungiDB:CIMG_01607"/>
<keyword evidence="7" id="KW-1185">Reference proteome</keyword>
<keyword evidence="3" id="KW-0862">Zinc</keyword>
<dbReference type="STRING" id="246410.A0A0E1S544"/>
<accession>A0A0E1S544</accession>
<sequence length="302" mass="33769">MSEYWKSTPKYWCKHCKTYVRDTPFERTQHEATGKHQGSLKRFLRDVHRSQDKDQKDSQKAKNEIERLKGLVAPTTKASGQQPTWKRGTGHLDSGTSASLSVNKEQRKRQMEQLAEMGVAIPEEFRPEMALAGEWKTVSETLVTDSTGRDTAAMVKGVRKRKLDGQEEGEEGEEDETSGVVPDQQRLRKVWGSTFKSHPGLGEDDEELEALLSKTTHLKGKKPKLESKSEDERVEKEAPADFPATEPHHGGVAVEKKEENNIKREAPNEDGPGASTIAEAGSAGDPTSPIIFKKRKPKQSKR</sequence>
<evidence type="ECO:0000313" key="6">
    <source>
        <dbReference type="EMBL" id="EAS36253.1"/>
    </source>
</evidence>
<dbReference type="OMA" id="KSAPRYW"/>
<dbReference type="SMART" id="SM00451">
    <property type="entry name" value="ZnF_U1"/>
    <property type="match status" value="1"/>
</dbReference>
<dbReference type="EMBL" id="GG704911">
    <property type="protein sequence ID" value="EAS36253.1"/>
    <property type="molecule type" value="Genomic_DNA"/>
</dbReference>
<evidence type="ECO:0000256" key="2">
    <source>
        <dbReference type="ARBA" id="ARBA00022771"/>
    </source>
</evidence>
<dbReference type="Proteomes" id="UP000001261">
    <property type="component" value="Unassembled WGS sequence"/>
</dbReference>
<dbReference type="SUPFAM" id="SSF57667">
    <property type="entry name" value="beta-beta-alpha zinc fingers"/>
    <property type="match status" value="1"/>
</dbReference>
<dbReference type="PANTHER" id="PTHR13173:SF10">
    <property type="entry name" value="WW DOMAIN-BINDING PROTEIN 4"/>
    <property type="match status" value="1"/>
</dbReference>
<dbReference type="AlphaFoldDB" id="A0A0E1S544"/>
<feature type="compositionally biased region" description="Basic and acidic residues" evidence="4">
    <location>
        <begin position="223"/>
        <end position="239"/>
    </location>
</feature>
<dbReference type="InterPro" id="IPR013085">
    <property type="entry name" value="U1-CZ_Znf_C2H2"/>
</dbReference>
<dbReference type="GO" id="GO:0008270">
    <property type="term" value="F:zinc ion binding"/>
    <property type="evidence" value="ECO:0007669"/>
    <property type="project" value="UniProtKB-KW"/>
</dbReference>
<gene>
    <name evidence="6" type="ORF">CIMG_01607</name>
</gene>
<proteinExistence type="predicted"/>
<evidence type="ECO:0000259" key="5">
    <source>
        <dbReference type="SMART" id="SM00451"/>
    </source>
</evidence>
<feature type="compositionally biased region" description="Basic and acidic residues" evidence="4">
    <location>
        <begin position="43"/>
        <end position="69"/>
    </location>
</feature>
<evidence type="ECO:0000256" key="4">
    <source>
        <dbReference type="SAM" id="MobiDB-lite"/>
    </source>
</evidence>
<evidence type="ECO:0000256" key="3">
    <source>
        <dbReference type="ARBA" id="ARBA00022833"/>
    </source>
</evidence>
<dbReference type="Pfam" id="PF06220">
    <property type="entry name" value="zf-U1"/>
    <property type="match status" value="1"/>
</dbReference>
<reference evidence="7" key="2">
    <citation type="journal article" date="2010" name="Genome Res.">
        <title>Population genomic sequencing of Coccidioides fungi reveals recent hybridization and transposon control.</title>
        <authorList>
            <person name="Neafsey D.E."/>
            <person name="Barker B.M."/>
            <person name="Sharpton T.J."/>
            <person name="Stajich J.E."/>
            <person name="Park D.J."/>
            <person name="Whiston E."/>
            <person name="Hung C.-Y."/>
            <person name="McMahan C."/>
            <person name="White J."/>
            <person name="Sykes S."/>
            <person name="Heiman D."/>
            <person name="Young S."/>
            <person name="Zeng Q."/>
            <person name="Abouelleil A."/>
            <person name="Aftuck L."/>
            <person name="Bessette D."/>
            <person name="Brown A."/>
            <person name="FitzGerald M."/>
            <person name="Lui A."/>
            <person name="Macdonald J.P."/>
            <person name="Priest M."/>
            <person name="Orbach M.J."/>
            <person name="Galgiani J.N."/>
            <person name="Kirkland T.N."/>
            <person name="Cole G.T."/>
            <person name="Birren B.W."/>
            <person name="Henn M.R."/>
            <person name="Taylor J.W."/>
            <person name="Rounsley S.D."/>
        </authorList>
    </citation>
    <scope>GENOME REANNOTATION</scope>
    <source>
        <strain evidence="7">RS</strain>
    </source>
</reference>
<dbReference type="RefSeq" id="XP_001247836.1">
    <property type="nucleotide sequence ID" value="XM_001247835.2"/>
</dbReference>
<evidence type="ECO:0000313" key="7">
    <source>
        <dbReference type="Proteomes" id="UP000001261"/>
    </source>
</evidence>
<dbReference type="InterPro" id="IPR036236">
    <property type="entry name" value="Znf_C2H2_sf"/>
</dbReference>
<dbReference type="GO" id="GO:0003723">
    <property type="term" value="F:RNA binding"/>
    <property type="evidence" value="ECO:0007669"/>
    <property type="project" value="TreeGrafter"/>
</dbReference>
<keyword evidence="2" id="KW-0863">Zinc-finger</keyword>
<dbReference type="InParanoid" id="A0A0E1S544"/>
<dbReference type="PANTHER" id="PTHR13173">
    <property type="entry name" value="WW DOMAIN BINDING PROTEIN 4"/>
    <property type="match status" value="1"/>
</dbReference>
<dbReference type="Gene3D" id="3.30.160.60">
    <property type="entry name" value="Classic Zinc Finger"/>
    <property type="match status" value="1"/>
</dbReference>
<dbReference type="GO" id="GO:0071011">
    <property type="term" value="C:precatalytic spliceosome"/>
    <property type="evidence" value="ECO:0007669"/>
    <property type="project" value="TreeGrafter"/>
</dbReference>
<organism evidence="6 7">
    <name type="scientific">Coccidioides immitis (strain RS)</name>
    <name type="common">Valley fever fungus</name>
    <dbReference type="NCBI Taxonomy" id="246410"/>
    <lineage>
        <taxon>Eukaryota</taxon>
        <taxon>Fungi</taxon>
        <taxon>Dikarya</taxon>
        <taxon>Ascomycota</taxon>
        <taxon>Pezizomycotina</taxon>
        <taxon>Eurotiomycetes</taxon>
        <taxon>Eurotiomycetidae</taxon>
        <taxon>Onygenales</taxon>
        <taxon>Onygenaceae</taxon>
        <taxon>Coccidioides</taxon>
    </lineage>
</organism>